<dbReference type="GO" id="GO:0032259">
    <property type="term" value="P:methylation"/>
    <property type="evidence" value="ECO:0007669"/>
    <property type="project" value="UniProtKB-KW"/>
</dbReference>
<reference evidence="8" key="2">
    <citation type="journal article" date="2014" name="ISME J.">
        <title>Microbial stratification in low pH oxic and suboxic macroscopic growths along an acid mine drainage.</title>
        <authorList>
            <person name="Mendez-Garcia C."/>
            <person name="Mesa V."/>
            <person name="Sprenger R.R."/>
            <person name="Richter M."/>
            <person name="Diez M.S."/>
            <person name="Solano J."/>
            <person name="Bargiela R."/>
            <person name="Golyshina O.V."/>
            <person name="Manteca A."/>
            <person name="Ramos J.L."/>
            <person name="Gallego J.R."/>
            <person name="Llorente I."/>
            <person name="Martins Dos Santos V.A."/>
            <person name="Jensen O.N."/>
            <person name="Pelaez A.I."/>
            <person name="Sanchez J."/>
            <person name="Ferrer M."/>
        </authorList>
    </citation>
    <scope>NUCLEOTIDE SEQUENCE</scope>
</reference>
<reference evidence="8" key="1">
    <citation type="submission" date="2013-08" db="EMBL/GenBank/DDBJ databases">
        <authorList>
            <person name="Mendez C."/>
            <person name="Richter M."/>
            <person name="Ferrer M."/>
            <person name="Sanchez J."/>
        </authorList>
    </citation>
    <scope>NUCLEOTIDE SEQUENCE</scope>
</reference>
<dbReference type="EMBL" id="AUZY01000986">
    <property type="protein sequence ID" value="EQD76761.1"/>
    <property type="molecule type" value="Genomic_DNA"/>
</dbReference>
<dbReference type="EC" id="2.1.1.72" evidence="2"/>
<accession>T1BUV3</accession>
<dbReference type="InterPro" id="IPR029063">
    <property type="entry name" value="SAM-dependent_MTases_sf"/>
</dbReference>
<dbReference type="SUPFAM" id="SSF53335">
    <property type="entry name" value="S-adenosyl-L-methionine-dependent methyltransferases"/>
    <property type="match status" value="1"/>
</dbReference>
<dbReference type="PRINTS" id="PR00507">
    <property type="entry name" value="N12N6MTFRASE"/>
</dbReference>
<comment type="similarity">
    <text evidence="1">Belongs to the N(4)/N(6)-methyltransferase family.</text>
</comment>
<comment type="caution">
    <text evidence="8">The sequence shown here is derived from an EMBL/GenBank/DDBJ whole genome shotgun (WGS) entry which is preliminary data.</text>
</comment>
<proteinExistence type="inferred from homology"/>
<evidence type="ECO:0000256" key="1">
    <source>
        <dbReference type="ARBA" id="ARBA00006594"/>
    </source>
</evidence>
<protein>
    <recommendedName>
        <fullName evidence="2">site-specific DNA-methyltransferase (adenine-specific)</fullName>
        <ecNumber evidence="2">2.1.1.72</ecNumber>
    </recommendedName>
</protein>
<organism evidence="8">
    <name type="scientific">mine drainage metagenome</name>
    <dbReference type="NCBI Taxonomy" id="410659"/>
    <lineage>
        <taxon>unclassified sequences</taxon>
        <taxon>metagenomes</taxon>
        <taxon>ecological metagenomes</taxon>
    </lineage>
</organism>
<dbReference type="GO" id="GO:0008168">
    <property type="term" value="F:methyltransferase activity"/>
    <property type="evidence" value="ECO:0007669"/>
    <property type="project" value="UniProtKB-KW"/>
</dbReference>
<name>T1BUV3_9ZZZZ</name>
<evidence type="ECO:0000256" key="4">
    <source>
        <dbReference type="ARBA" id="ARBA00022679"/>
    </source>
</evidence>
<dbReference type="PANTHER" id="PTHR33841:SF5">
    <property type="entry name" value="DNA METHYLASE (MODIFICATION METHYLASE) (METHYLTRANSFERASE)-RELATED"/>
    <property type="match status" value="1"/>
</dbReference>
<keyword evidence="3 8" id="KW-0489">Methyltransferase</keyword>
<comment type="catalytic activity">
    <reaction evidence="6">
        <text>a 2'-deoxyadenosine in DNA + S-adenosyl-L-methionine = an N(6)-methyl-2'-deoxyadenosine in DNA + S-adenosyl-L-homocysteine + H(+)</text>
        <dbReference type="Rhea" id="RHEA:15197"/>
        <dbReference type="Rhea" id="RHEA-COMP:12418"/>
        <dbReference type="Rhea" id="RHEA-COMP:12419"/>
        <dbReference type="ChEBI" id="CHEBI:15378"/>
        <dbReference type="ChEBI" id="CHEBI:57856"/>
        <dbReference type="ChEBI" id="CHEBI:59789"/>
        <dbReference type="ChEBI" id="CHEBI:90615"/>
        <dbReference type="ChEBI" id="CHEBI:90616"/>
        <dbReference type="EC" id="2.1.1.72"/>
    </reaction>
</comment>
<dbReference type="GO" id="GO:0006304">
    <property type="term" value="P:DNA modification"/>
    <property type="evidence" value="ECO:0007669"/>
    <property type="project" value="InterPro"/>
</dbReference>
<dbReference type="PANTHER" id="PTHR33841">
    <property type="entry name" value="DNA METHYLTRANSFERASE YEEA-RELATED"/>
    <property type="match status" value="1"/>
</dbReference>
<evidence type="ECO:0000256" key="5">
    <source>
        <dbReference type="ARBA" id="ARBA00022691"/>
    </source>
</evidence>
<evidence type="ECO:0000313" key="8">
    <source>
        <dbReference type="EMBL" id="EQD76761.1"/>
    </source>
</evidence>
<evidence type="ECO:0000259" key="7">
    <source>
        <dbReference type="Pfam" id="PF07669"/>
    </source>
</evidence>
<dbReference type="AlphaFoldDB" id="T1BUV3"/>
<dbReference type="InterPro" id="IPR050953">
    <property type="entry name" value="N4_N6_ade-DNA_methylase"/>
</dbReference>
<evidence type="ECO:0000256" key="2">
    <source>
        <dbReference type="ARBA" id="ARBA00011900"/>
    </source>
</evidence>
<keyword evidence="5" id="KW-0949">S-adenosyl-L-methionine</keyword>
<feature type="domain" description="Type II methyltransferase M.TaqI-like" evidence="7">
    <location>
        <begin position="83"/>
        <end position="174"/>
    </location>
</feature>
<dbReference type="InterPro" id="IPR011639">
    <property type="entry name" value="MethylTrfase_TaqI-like_dom"/>
</dbReference>
<dbReference type="Gene3D" id="3.40.50.150">
    <property type="entry name" value="Vaccinia Virus protein VP39"/>
    <property type="match status" value="1"/>
</dbReference>
<gene>
    <name evidence="8" type="ORF">B1B_01464</name>
</gene>
<sequence length="428" mass="47828">MASLLTFPEGEEVTLLDPGAGIGSLTVAAAQSGRDTRIRATCYELEGSFQSELAATLADLPNVVGTIEGRDFIEHAVRLVASGKSPGYSHAVLNPPYKKINTGSPHRMLMRKLGVETSNLYTCFLACAISLCRPGAQVVAIIPRSFMNGLYFKPFRYWLLGRVALTHIHIFDRRDRAFSDDEVLQENVILRMIVGAEQSVVHVTASTDQRFNDTQHRLCNFTEVISPDDEEQFLHVPTLGSPSSDGLPGVTLRELGMDVCTGPVVDFRLRAHICQKAEPDAMPLLYASHFSGGRFEWPRAGRKPNSIYRNAETEKWLMPKGCYVILRRFSSKEEKRRVVAYLFDGRELPGNAVGFENHLNVIHQDRRGLPHAVARGLVEYLNSQAVDDYFRVFSGHTQVNATDLRRMRYPGIKELEQLGRSARAQPGR</sequence>
<evidence type="ECO:0000256" key="3">
    <source>
        <dbReference type="ARBA" id="ARBA00022603"/>
    </source>
</evidence>
<keyword evidence="4" id="KW-0808">Transferase</keyword>
<evidence type="ECO:0000256" key="6">
    <source>
        <dbReference type="ARBA" id="ARBA00047942"/>
    </source>
</evidence>
<dbReference type="Pfam" id="PF07669">
    <property type="entry name" value="Eco57I"/>
    <property type="match status" value="1"/>
</dbReference>